<dbReference type="Proteomes" id="UP001054945">
    <property type="component" value="Unassembled WGS sequence"/>
</dbReference>
<name>A0AAV4XC51_CAEEX</name>
<comment type="caution">
    <text evidence="2">The sequence shown here is derived from an EMBL/GenBank/DDBJ whole genome shotgun (WGS) entry which is preliminary data.</text>
</comment>
<reference evidence="2 3" key="1">
    <citation type="submission" date="2021-06" db="EMBL/GenBank/DDBJ databases">
        <title>Caerostris extrusa draft genome.</title>
        <authorList>
            <person name="Kono N."/>
            <person name="Arakawa K."/>
        </authorList>
    </citation>
    <scope>NUCLEOTIDE SEQUENCE [LARGE SCALE GENOMIC DNA]</scope>
</reference>
<dbReference type="AlphaFoldDB" id="A0AAV4XC51"/>
<evidence type="ECO:0000313" key="2">
    <source>
        <dbReference type="EMBL" id="GIY92263.1"/>
    </source>
</evidence>
<feature type="region of interest" description="Disordered" evidence="1">
    <location>
        <begin position="31"/>
        <end position="54"/>
    </location>
</feature>
<gene>
    <name evidence="2" type="ORF">CEXT_253961</name>
</gene>
<protein>
    <submittedName>
        <fullName evidence="2">Uncharacterized protein</fullName>
    </submittedName>
</protein>
<evidence type="ECO:0000313" key="3">
    <source>
        <dbReference type="Proteomes" id="UP001054945"/>
    </source>
</evidence>
<organism evidence="2 3">
    <name type="scientific">Caerostris extrusa</name>
    <name type="common">Bark spider</name>
    <name type="synonym">Caerostris bankana</name>
    <dbReference type="NCBI Taxonomy" id="172846"/>
    <lineage>
        <taxon>Eukaryota</taxon>
        <taxon>Metazoa</taxon>
        <taxon>Ecdysozoa</taxon>
        <taxon>Arthropoda</taxon>
        <taxon>Chelicerata</taxon>
        <taxon>Arachnida</taxon>
        <taxon>Araneae</taxon>
        <taxon>Araneomorphae</taxon>
        <taxon>Entelegynae</taxon>
        <taxon>Araneoidea</taxon>
        <taxon>Araneidae</taxon>
        <taxon>Caerostris</taxon>
    </lineage>
</organism>
<proteinExistence type="predicted"/>
<evidence type="ECO:0000256" key="1">
    <source>
        <dbReference type="SAM" id="MobiDB-lite"/>
    </source>
</evidence>
<sequence length="81" mass="9098">MADAASICNQFFYFTNFALLCDKVAHEQPIAHRSPNRHRHLSRRGDDGSHRDDLPLSFLESGECISKMVIPLEKKKSGAGK</sequence>
<dbReference type="EMBL" id="BPLR01017514">
    <property type="protein sequence ID" value="GIY92263.1"/>
    <property type="molecule type" value="Genomic_DNA"/>
</dbReference>
<keyword evidence="3" id="KW-1185">Reference proteome</keyword>
<feature type="compositionally biased region" description="Basic and acidic residues" evidence="1">
    <location>
        <begin position="43"/>
        <end position="54"/>
    </location>
</feature>
<accession>A0AAV4XC51</accession>